<comment type="caution">
    <text evidence="13">The sequence shown here is derived from an EMBL/GenBank/DDBJ whole genome shotgun (WGS) entry which is preliminary data.</text>
</comment>
<comment type="similarity">
    <text evidence="3 11">Belongs to the cytochrome P450 family.</text>
</comment>
<dbReference type="PANTHER" id="PTHR24286:SF53">
    <property type="entry name" value="BETA-AMYRIN 28-OXIDASE-LIKE"/>
    <property type="match status" value="1"/>
</dbReference>
<keyword evidence="7 11" id="KW-0560">Oxidoreductase</keyword>
<evidence type="ECO:0000256" key="12">
    <source>
        <dbReference type="SAM" id="Phobius"/>
    </source>
</evidence>
<dbReference type="AlphaFoldDB" id="A0AAD4IUU5"/>
<proteinExistence type="inferred from homology"/>
<keyword evidence="14" id="KW-1185">Reference proteome</keyword>
<evidence type="ECO:0000256" key="9">
    <source>
        <dbReference type="ARBA" id="ARBA00023136"/>
    </source>
</evidence>
<dbReference type="Proteomes" id="UP001190926">
    <property type="component" value="Unassembled WGS sequence"/>
</dbReference>
<evidence type="ECO:0000256" key="5">
    <source>
        <dbReference type="ARBA" id="ARBA00022723"/>
    </source>
</evidence>
<feature type="binding site" description="axial binding residue" evidence="10">
    <location>
        <position position="429"/>
    </location>
    <ligand>
        <name>heme</name>
        <dbReference type="ChEBI" id="CHEBI:30413"/>
    </ligand>
    <ligandPart>
        <name>Fe</name>
        <dbReference type="ChEBI" id="CHEBI:18248"/>
    </ligandPart>
</feature>
<dbReference type="GO" id="GO:0016125">
    <property type="term" value="P:sterol metabolic process"/>
    <property type="evidence" value="ECO:0007669"/>
    <property type="project" value="TreeGrafter"/>
</dbReference>
<keyword evidence="6 12" id="KW-1133">Transmembrane helix</keyword>
<keyword evidence="5 10" id="KW-0479">Metal-binding</keyword>
<evidence type="ECO:0000313" key="13">
    <source>
        <dbReference type="EMBL" id="KAH6821960.1"/>
    </source>
</evidence>
<dbReference type="GO" id="GO:0016020">
    <property type="term" value="C:membrane"/>
    <property type="evidence" value="ECO:0007669"/>
    <property type="project" value="UniProtKB-SubCell"/>
</dbReference>
<dbReference type="Pfam" id="PF00067">
    <property type="entry name" value="p450"/>
    <property type="match status" value="1"/>
</dbReference>
<keyword evidence="8 10" id="KW-0408">Iron</keyword>
<gene>
    <name evidence="13" type="ORF">C2S53_020710</name>
</gene>
<comment type="cofactor">
    <cofactor evidence="1 10">
        <name>heme</name>
        <dbReference type="ChEBI" id="CHEBI:30413"/>
    </cofactor>
</comment>
<evidence type="ECO:0000256" key="1">
    <source>
        <dbReference type="ARBA" id="ARBA00001971"/>
    </source>
</evidence>
<dbReference type="GO" id="GO:0005506">
    <property type="term" value="F:iron ion binding"/>
    <property type="evidence" value="ECO:0007669"/>
    <property type="project" value="InterPro"/>
</dbReference>
<protein>
    <recommendedName>
        <fullName evidence="15">Cytochrome P450</fullName>
    </recommendedName>
</protein>
<feature type="transmembrane region" description="Helical" evidence="12">
    <location>
        <begin position="6"/>
        <end position="24"/>
    </location>
</feature>
<dbReference type="PROSITE" id="PS00086">
    <property type="entry name" value="CYTOCHROME_P450"/>
    <property type="match status" value="1"/>
</dbReference>
<dbReference type="InterPro" id="IPR001128">
    <property type="entry name" value="Cyt_P450"/>
</dbReference>
<dbReference type="InterPro" id="IPR002403">
    <property type="entry name" value="Cyt_P450_E_grp-IV"/>
</dbReference>
<keyword evidence="11" id="KW-0503">Monooxygenase</keyword>
<evidence type="ECO:0000256" key="11">
    <source>
        <dbReference type="RuleBase" id="RU000461"/>
    </source>
</evidence>
<organism evidence="13 14">
    <name type="scientific">Perilla frutescens var. hirtella</name>
    <name type="common">Perilla citriodora</name>
    <name type="synonym">Perilla setoyensis</name>
    <dbReference type="NCBI Taxonomy" id="608512"/>
    <lineage>
        <taxon>Eukaryota</taxon>
        <taxon>Viridiplantae</taxon>
        <taxon>Streptophyta</taxon>
        <taxon>Embryophyta</taxon>
        <taxon>Tracheophyta</taxon>
        <taxon>Spermatophyta</taxon>
        <taxon>Magnoliopsida</taxon>
        <taxon>eudicotyledons</taxon>
        <taxon>Gunneridae</taxon>
        <taxon>Pentapetalae</taxon>
        <taxon>asterids</taxon>
        <taxon>lamiids</taxon>
        <taxon>Lamiales</taxon>
        <taxon>Lamiaceae</taxon>
        <taxon>Nepetoideae</taxon>
        <taxon>Elsholtzieae</taxon>
        <taxon>Perilla</taxon>
    </lineage>
</organism>
<dbReference type="InterPro" id="IPR017972">
    <property type="entry name" value="Cyt_P450_CS"/>
</dbReference>
<reference evidence="13 14" key="1">
    <citation type="journal article" date="2021" name="Nat. Commun.">
        <title>Incipient diploidization of the medicinal plant Perilla within 10,000 years.</title>
        <authorList>
            <person name="Zhang Y."/>
            <person name="Shen Q."/>
            <person name="Leng L."/>
            <person name="Zhang D."/>
            <person name="Chen S."/>
            <person name="Shi Y."/>
            <person name="Ning Z."/>
            <person name="Chen S."/>
        </authorList>
    </citation>
    <scope>NUCLEOTIDE SEQUENCE [LARGE SCALE GENOMIC DNA]</scope>
    <source>
        <strain evidence="14">cv. PC099</strain>
    </source>
</reference>
<comment type="subcellular location">
    <subcellularLocation>
        <location evidence="2">Membrane</location>
        <topology evidence="2">Single-pass membrane protein</topology>
    </subcellularLocation>
</comment>
<dbReference type="FunFam" id="1.10.630.10:FF:000022">
    <property type="entry name" value="Taxadiene 5-alpha hydroxylase"/>
    <property type="match status" value="1"/>
</dbReference>
<evidence type="ECO:0000256" key="6">
    <source>
        <dbReference type="ARBA" id="ARBA00022989"/>
    </source>
</evidence>
<dbReference type="PRINTS" id="PR00465">
    <property type="entry name" value="EP450IV"/>
</dbReference>
<dbReference type="PANTHER" id="PTHR24286">
    <property type="entry name" value="CYTOCHROME P450 26"/>
    <property type="match status" value="1"/>
</dbReference>
<sequence length="482" mass="54754">METIMPYLLPLLLLPLSLYLIFFIRKKGSDDLKNLPPGSDGWPILGEYVEYSMLGTRQLVSERMQKYSPEAFKTSLFGEKMVVLCGAEGNKMVYKNENKLFRPWLPISLGKLLFPEFVRSGSRESLVVFHNMRHEVLKPEALRQYIPMMDALAREQLDDDGSSWRPNSVVKAFPWLRKFTFDLTCRVLMNVVDPEMVDKLQDPFDKMTNGTISMAINLPGTAFNRAMKGGKVVHSELMRIIKERTEELKKMKNKESEGRDVLSRLLSATTADGHHLCDDTMVAGFLIGLLDGGQYETSSAIALVLSFLADLPHIYDGVFKEQMEIAKSKAPNELLTWEDIEKMKYTWNVVRESFRLTPPTLGSFREATTDLTFAGFTIPKGRKVLVTAHTCHMNPDYFPEPEKFDPSRFEGSGPAPYTYVPFGGGPKMCPGQGFVKLVIMVFIHNVVTRFRLEKVIPDEKMVFHVTPIPSHGLPLRLHPHQN</sequence>
<dbReference type="InterPro" id="IPR036396">
    <property type="entry name" value="Cyt_P450_sf"/>
</dbReference>
<evidence type="ECO:0000256" key="8">
    <source>
        <dbReference type="ARBA" id="ARBA00023004"/>
    </source>
</evidence>
<evidence type="ECO:0000256" key="7">
    <source>
        <dbReference type="ARBA" id="ARBA00023002"/>
    </source>
</evidence>
<evidence type="ECO:0000256" key="3">
    <source>
        <dbReference type="ARBA" id="ARBA00010617"/>
    </source>
</evidence>
<evidence type="ECO:0000256" key="4">
    <source>
        <dbReference type="ARBA" id="ARBA00022692"/>
    </source>
</evidence>
<keyword evidence="9 12" id="KW-0472">Membrane</keyword>
<name>A0AAD4IUU5_PERFH</name>
<dbReference type="Gene3D" id="1.10.630.10">
    <property type="entry name" value="Cytochrome P450"/>
    <property type="match status" value="1"/>
</dbReference>
<evidence type="ECO:0000313" key="14">
    <source>
        <dbReference type="Proteomes" id="UP001190926"/>
    </source>
</evidence>
<keyword evidence="10 11" id="KW-0349">Heme</keyword>
<evidence type="ECO:0000256" key="2">
    <source>
        <dbReference type="ARBA" id="ARBA00004167"/>
    </source>
</evidence>
<dbReference type="GO" id="GO:0016712">
    <property type="term" value="F:oxidoreductase activity, acting on paired donors, with incorporation or reduction of molecular oxygen, reduced flavin or flavoprotein as one donor, and incorporation of one atom of oxygen"/>
    <property type="evidence" value="ECO:0007669"/>
    <property type="project" value="UniProtKB-ARBA"/>
</dbReference>
<dbReference type="GO" id="GO:0020037">
    <property type="term" value="F:heme binding"/>
    <property type="evidence" value="ECO:0007669"/>
    <property type="project" value="InterPro"/>
</dbReference>
<dbReference type="SUPFAM" id="SSF48264">
    <property type="entry name" value="Cytochrome P450"/>
    <property type="match status" value="1"/>
</dbReference>
<keyword evidence="4 12" id="KW-0812">Transmembrane</keyword>
<accession>A0AAD4IUU5</accession>
<dbReference type="CDD" id="cd11043">
    <property type="entry name" value="CYP90-like"/>
    <property type="match status" value="1"/>
</dbReference>
<evidence type="ECO:0008006" key="15">
    <source>
        <dbReference type="Google" id="ProtNLM"/>
    </source>
</evidence>
<evidence type="ECO:0000256" key="10">
    <source>
        <dbReference type="PIRSR" id="PIRSR602403-1"/>
    </source>
</evidence>
<dbReference type="EMBL" id="SDAM02001762">
    <property type="protein sequence ID" value="KAH6821960.1"/>
    <property type="molecule type" value="Genomic_DNA"/>
</dbReference>